<protein>
    <submittedName>
        <fullName evidence="2">Portal protein</fullName>
    </submittedName>
</protein>
<gene>
    <name evidence="2" type="primary">13</name>
    <name evidence="2" type="ORF">SEA_BURTON_13</name>
</gene>
<evidence type="ECO:0000256" key="1">
    <source>
        <dbReference type="SAM" id="MobiDB-lite"/>
    </source>
</evidence>
<proteinExistence type="predicted"/>
<evidence type="ECO:0000313" key="2">
    <source>
        <dbReference type="EMBL" id="QWY81028.1"/>
    </source>
</evidence>
<dbReference type="InterPro" id="IPR021145">
    <property type="entry name" value="Portal_protein_SPP1_Gp6-like"/>
</dbReference>
<dbReference type="Pfam" id="PF05133">
    <property type="entry name" value="SPP1_portal"/>
    <property type="match status" value="1"/>
</dbReference>
<evidence type="ECO:0000313" key="3">
    <source>
        <dbReference type="Proteomes" id="UP000693687"/>
    </source>
</evidence>
<name>A0A8F3EAE6_9CAUD</name>
<feature type="region of interest" description="Disordered" evidence="1">
    <location>
        <begin position="428"/>
        <end position="480"/>
    </location>
</feature>
<dbReference type="Proteomes" id="UP000693687">
    <property type="component" value="Segment"/>
</dbReference>
<reference evidence="2" key="1">
    <citation type="submission" date="2021-03" db="EMBL/GenBank/DDBJ databases">
        <authorList>
            <person name="Ayuk M.A."/>
            <person name="Robinson C.J."/>
            <person name="Anderson W.A."/>
            <person name="Gugssa A."/>
            <person name="Somiranjan G."/>
            <person name="Allen-Mcfarlane R.F."/>
            <person name="Moore M."/>
            <person name="Davis A."/>
            <person name="Oduguwa K."/>
            <person name="Anike A.C."/>
            <person name="Hodgson K."/>
            <person name="Anozie O.M."/>
            <person name="Anyia G."/>
            <person name="Belai M.H."/>
            <person name="Britford J.S."/>
            <person name="Brown T.M."/>
            <person name="Bushrod L.M."/>
            <person name="Cason K.M."/>
            <person name="Clark A.S."/>
            <person name="Clay C.B."/>
            <person name="Dykes K.M."/>
            <person name="Gary T.D."/>
            <person name="Graham K.R."/>
            <person name="Green I.M."/>
            <person name="Hill I.C."/>
            <person name="Jarmon D.A."/>
            <person name="Mason C.D."/>
            <person name="Mongo I."/>
            <person name="Sims A.M."/>
            <person name="Tailey I.L."/>
            <person name="Tate L."/>
            <person name="Toingar J.A."/>
            <person name="Townsend M."/>
            <person name="Young J.A."/>
            <person name="Le K.B."/>
            <person name="Garlena R.A."/>
            <person name="Russell D.A."/>
            <person name="Jacobs-Sera D."/>
            <person name="Hatfull G.F."/>
        </authorList>
    </citation>
    <scope>NUCLEOTIDE SEQUENCE</scope>
</reference>
<feature type="compositionally biased region" description="Basic and acidic residues" evidence="1">
    <location>
        <begin position="428"/>
        <end position="437"/>
    </location>
</feature>
<feature type="compositionally biased region" description="Polar residues" evidence="1">
    <location>
        <begin position="458"/>
        <end position="480"/>
    </location>
</feature>
<accession>A0A8F3EAE6</accession>
<dbReference type="EMBL" id="MW712732">
    <property type="protein sequence ID" value="QWY81028.1"/>
    <property type="molecule type" value="Genomic_DNA"/>
</dbReference>
<sequence length="480" mass="53624">MTTYHEHVERLQGLLARDLPNLLEAEAYRNGTRRLKTIGIGAPPELAYLDVQPGWVATYLRTLSDRLDIEGFRISEDSEGLEELWNWWQANDLDEESVLGHDDSLTFGRAYITVSHPDVESGDPAGIPLIRVESPLYMYAELDPRNTRRVTRAVRLYTTRDDVAVPDRATLYLPDETVPLRRNGGLNDQWVVDGDVIKHGLGVVPVVPLTNDPRLGNRYGRSEISPELRKVTDAASRTLMNLQSASQILGTPLRVISGVTTDELTNDGENTTLDIYYGRILTLASEAAKISEFKAAELRNFAEEMEVFRKEAASITGLPPQYLSSSSENPASAEAIIATDSRIVKMAERKGRIFGGAWERAMRIAMQIMGREVTEEYTRLETVWRDPSTPTVAAKADAVSKLYANGQGPIPKEQARIDLGYTATQREQMRDWDKQETEDMIDTLYSTTKAQADATPKPTVTDTKTETQTSPSGFNRTKTR</sequence>
<organism evidence="2 3">
    <name type="scientific">Mycobacterium phage Burton</name>
    <dbReference type="NCBI Taxonomy" id="2836019"/>
    <lineage>
        <taxon>Viruses</taxon>
        <taxon>Duplodnaviria</taxon>
        <taxon>Heunggongvirae</taxon>
        <taxon>Uroviricota</taxon>
        <taxon>Caudoviricetes</taxon>
        <taxon>Fromanvirus</taxon>
        <taxon>Fromanvirus museum</taxon>
    </lineage>
</organism>